<gene>
    <name evidence="2" type="ORF">TNCV_3046171</name>
</gene>
<protein>
    <submittedName>
        <fullName evidence="2">Uncharacterized protein</fullName>
    </submittedName>
</protein>
<name>A0A8X6RI08_TRICX</name>
<feature type="region of interest" description="Disordered" evidence="1">
    <location>
        <begin position="72"/>
        <end position="95"/>
    </location>
</feature>
<evidence type="ECO:0000313" key="2">
    <source>
        <dbReference type="EMBL" id="GFX94985.1"/>
    </source>
</evidence>
<evidence type="ECO:0000313" key="3">
    <source>
        <dbReference type="Proteomes" id="UP000887159"/>
    </source>
</evidence>
<comment type="caution">
    <text evidence="2">The sequence shown here is derived from an EMBL/GenBank/DDBJ whole genome shotgun (WGS) entry which is preliminary data.</text>
</comment>
<dbReference type="Proteomes" id="UP000887159">
    <property type="component" value="Unassembled WGS sequence"/>
</dbReference>
<proteinExistence type="predicted"/>
<keyword evidence="3" id="KW-1185">Reference proteome</keyword>
<accession>A0A8X6RI08</accession>
<organism evidence="2 3">
    <name type="scientific">Trichonephila clavipes</name>
    <name type="common">Golden silk orbweaver</name>
    <name type="synonym">Nephila clavipes</name>
    <dbReference type="NCBI Taxonomy" id="2585209"/>
    <lineage>
        <taxon>Eukaryota</taxon>
        <taxon>Metazoa</taxon>
        <taxon>Ecdysozoa</taxon>
        <taxon>Arthropoda</taxon>
        <taxon>Chelicerata</taxon>
        <taxon>Arachnida</taxon>
        <taxon>Araneae</taxon>
        <taxon>Araneomorphae</taxon>
        <taxon>Entelegynae</taxon>
        <taxon>Araneoidea</taxon>
        <taxon>Nephilidae</taxon>
        <taxon>Trichonephila</taxon>
    </lineage>
</organism>
<dbReference type="EMBL" id="BMAU01021182">
    <property type="protein sequence ID" value="GFX94985.1"/>
    <property type="molecule type" value="Genomic_DNA"/>
</dbReference>
<dbReference type="AlphaFoldDB" id="A0A8X6RI08"/>
<reference evidence="2" key="1">
    <citation type="submission" date="2020-08" db="EMBL/GenBank/DDBJ databases">
        <title>Multicomponent nature underlies the extraordinary mechanical properties of spider dragline silk.</title>
        <authorList>
            <person name="Kono N."/>
            <person name="Nakamura H."/>
            <person name="Mori M."/>
            <person name="Yoshida Y."/>
            <person name="Ohtoshi R."/>
            <person name="Malay A.D."/>
            <person name="Moran D.A.P."/>
            <person name="Tomita M."/>
            <person name="Numata K."/>
            <person name="Arakawa K."/>
        </authorList>
    </citation>
    <scope>NUCLEOTIDE SEQUENCE</scope>
</reference>
<evidence type="ECO:0000256" key="1">
    <source>
        <dbReference type="SAM" id="MobiDB-lite"/>
    </source>
</evidence>
<sequence>MLDQRITACQSSPTCLPELRRAMLDEWCNIPQHQIDNLILTMPRRCSFLKYAPGKLSNLLDDDNAANKTYECRIRERESSSDESDEGKYSNIGNG</sequence>